<keyword evidence="5 6" id="KW-0472">Membrane</keyword>
<gene>
    <name evidence="8" type="ORF">FO059_16225</name>
</gene>
<evidence type="ECO:0000256" key="5">
    <source>
        <dbReference type="ARBA" id="ARBA00023136"/>
    </source>
</evidence>
<dbReference type="KEGG" id="toy:FO059_16225"/>
<sequence length="127" mass="13777">MSSSTFLDVFWLILISVAFVVYLMLLFTIFGDLFRDHETSGWVKAIWVVVLIIFPLISSLVYLVVRGGGMAGRSRAAAARMMDAQDAYIKQTAGTSPAQQISDAQQLLDAGSITAEEFAALKAKALA</sequence>
<dbReference type="Proteomes" id="UP000317344">
    <property type="component" value="Chromosome"/>
</dbReference>
<name>A0A516X6A6_9ACTN</name>
<reference evidence="8 9" key="2">
    <citation type="submission" date="2019-07" db="EMBL/GenBank/DDBJ databases">
        <authorList>
            <person name="Huang Y."/>
        </authorList>
    </citation>
    <scope>NUCLEOTIDE SEQUENCE [LARGE SCALE GENOMIC DNA]</scope>
    <source>
        <strain evidence="8 9">HY188</strain>
    </source>
</reference>
<dbReference type="RefSeq" id="WP_143909990.1">
    <property type="nucleotide sequence ID" value="NZ_CP041765.1"/>
</dbReference>
<dbReference type="EMBL" id="CP041765">
    <property type="protein sequence ID" value="QDQ98585.1"/>
    <property type="molecule type" value="Genomic_DNA"/>
</dbReference>
<feature type="transmembrane region" description="Helical" evidence="6">
    <location>
        <begin position="42"/>
        <end position="65"/>
    </location>
</feature>
<evidence type="ECO:0000259" key="7">
    <source>
        <dbReference type="Pfam" id="PF13396"/>
    </source>
</evidence>
<keyword evidence="2" id="KW-1003">Cell membrane</keyword>
<dbReference type="OrthoDB" id="7596142at2"/>
<evidence type="ECO:0000313" key="8">
    <source>
        <dbReference type="EMBL" id="QDQ98585.1"/>
    </source>
</evidence>
<accession>A0A516X6A6</accession>
<dbReference type="GO" id="GO:0005886">
    <property type="term" value="C:plasma membrane"/>
    <property type="evidence" value="ECO:0007669"/>
    <property type="project" value="UniProtKB-SubCell"/>
</dbReference>
<evidence type="ECO:0000256" key="2">
    <source>
        <dbReference type="ARBA" id="ARBA00022475"/>
    </source>
</evidence>
<keyword evidence="9" id="KW-1185">Reference proteome</keyword>
<evidence type="ECO:0000256" key="1">
    <source>
        <dbReference type="ARBA" id="ARBA00004651"/>
    </source>
</evidence>
<feature type="domain" description="Cardiolipin synthase N-terminal" evidence="7">
    <location>
        <begin position="21"/>
        <end position="66"/>
    </location>
</feature>
<keyword evidence="4 6" id="KW-1133">Transmembrane helix</keyword>
<evidence type="ECO:0000256" key="4">
    <source>
        <dbReference type="ARBA" id="ARBA00022989"/>
    </source>
</evidence>
<reference evidence="8 9" key="1">
    <citation type="submission" date="2019-07" db="EMBL/GenBank/DDBJ databases">
        <title>Tomitella cavernea sp. nov., an actinomycete isolated from soil.</title>
        <authorList>
            <person name="Cheng J."/>
        </authorList>
    </citation>
    <scope>NUCLEOTIDE SEQUENCE [LARGE SCALE GENOMIC DNA]</scope>
    <source>
        <strain evidence="8 9">HY188</strain>
    </source>
</reference>
<keyword evidence="3 6" id="KW-0812">Transmembrane</keyword>
<evidence type="ECO:0000256" key="3">
    <source>
        <dbReference type="ARBA" id="ARBA00022692"/>
    </source>
</evidence>
<evidence type="ECO:0000256" key="6">
    <source>
        <dbReference type="SAM" id="Phobius"/>
    </source>
</evidence>
<dbReference type="InterPro" id="IPR027379">
    <property type="entry name" value="CLS_N"/>
</dbReference>
<dbReference type="AlphaFoldDB" id="A0A516X6A6"/>
<organism evidence="8 9">
    <name type="scientific">Tomitella fengzijianii</name>
    <dbReference type="NCBI Taxonomy" id="2597660"/>
    <lineage>
        <taxon>Bacteria</taxon>
        <taxon>Bacillati</taxon>
        <taxon>Actinomycetota</taxon>
        <taxon>Actinomycetes</taxon>
        <taxon>Mycobacteriales</taxon>
        <taxon>Tomitella</taxon>
    </lineage>
</organism>
<comment type="subcellular location">
    <subcellularLocation>
        <location evidence="1">Cell membrane</location>
        <topology evidence="1">Multi-pass membrane protein</topology>
    </subcellularLocation>
</comment>
<feature type="transmembrane region" description="Helical" evidence="6">
    <location>
        <begin position="9"/>
        <end position="30"/>
    </location>
</feature>
<evidence type="ECO:0000313" key="9">
    <source>
        <dbReference type="Proteomes" id="UP000317344"/>
    </source>
</evidence>
<proteinExistence type="predicted"/>
<dbReference type="Pfam" id="PF13396">
    <property type="entry name" value="PLDc_N"/>
    <property type="match status" value="1"/>
</dbReference>
<protein>
    <recommendedName>
        <fullName evidence="7">Cardiolipin synthase N-terminal domain-containing protein</fullName>
    </recommendedName>
</protein>